<organism evidence="2 3">
    <name type="scientific">Pseudomonas fluorescens</name>
    <dbReference type="NCBI Taxonomy" id="294"/>
    <lineage>
        <taxon>Bacteria</taxon>
        <taxon>Pseudomonadati</taxon>
        <taxon>Pseudomonadota</taxon>
        <taxon>Gammaproteobacteria</taxon>
        <taxon>Pseudomonadales</taxon>
        <taxon>Pseudomonadaceae</taxon>
        <taxon>Pseudomonas</taxon>
    </lineage>
</organism>
<evidence type="ECO:0000259" key="1">
    <source>
        <dbReference type="Pfam" id="PF21882"/>
    </source>
</evidence>
<protein>
    <submittedName>
        <fullName evidence="2">Tail protein</fullName>
    </submittedName>
</protein>
<dbReference type="RefSeq" id="WP_042730768.1">
    <property type="nucleotide sequence ID" value="NZ_JXNZ01000148.1"/>
</dbReference>
<proteinExistence type="predicted"/>
<comment type="caution">
    <text evidence="2">The sequence shown here is derived from an EMBL/GenBank/DDBJ whole genome shotgun (WGS) entry which is preliminary data.</text>
</comment>
<reference evidence="2 3" key="1">
    <citation type="submission" date="2015-01" db="EMBL/GenBank/DDBJ databases">
        <title>Draft Genome Sequence of the Biocontrol and Plant Growth-Promoting Rhizobacteria (PGPR) Pseudomonas fluorescens UM270.</title>
        <authorList>
            <person name="Hernandez-Salmeron J.E."/>
            <person name="Santoyo G."/>
            <person name="Moreno-Hagelsieb G."/>
            <person name="Hernandez-Leon R."/>
        </authorList>
    </citation>
    <scope>NUCLEOTIDE SEQUENCE [LARGE SCALE GENOMIC DNA]</scope>
    <source>
        <strain evidence="2 3">UM270</strain>
    </source>
</reference>
<gene>
    <name evidence="2" type="ORF">RL74_15995</name>
</gene>
<dbReference type="Gene3D" id="2.60.40.3940">
    <property type="match status" value="1"/>
</dbReference>
<dbReference type="OrthoDB" id="9810174at2"/>
<dbReference type="EMBL" id="JXNZ01000148">
    <property type="protein sequence ID" value="KIQ58375.1"/>
    <property type="molecule type" value="Genomic_DNA"/>
</dbReference>
<name>A0A0D0MSB2_PSEFL</name>
<sequence length="303" mass="31285">MDYPKSVPSAGLVGGRFVDENPLTGTPGSLIPASWGNGVTQEIINVIQAAGITPSEETYNQLLSALRGGGLFLTAPQFDNDKSVATTEFVVRNGVQYCGFDVYAGSTTLTLKDVGGVASFASETPVTAKLPATAGILQGATVLIVNAGNGVVTVSTSSAADRLSGSNGAEGVISIGLGETAAFIKLSNQWRLIGGTAALKYSAMSSSSLQPNGWKRIPDTTSPTGYVIEQWGVSSSGADANGVLVTFPMSFPNAVRNITVTDGGPTCAAFGVSIASLSQFRLYGRDYNGAYSNWTGLWRAIGY</sequence>
<accession>A0A0D0MSB2</accession>
<dbReference type="Proteomes" id="UP000032101">
    <property type="component" value="Unassembled WGS sequence"/>
</dbReference>
<evidence type="ECO:0000313" key="3">
    <source>
        <dbReference type="Proteomes" id="UP000032101"/>
    </source>
</evidence>
<feature type="domain" description="Putative tail fiber protein gp53-like C-terminal" evidence="1">
    <location>
        <begin position="223"/>
        <end position="303"/>
    </location>
</feature>
<dbReference type="AlphaFoldDB" id="A0A0D0MSB2"/>
<dbReference type="PATRIC" id="fig|294.124.peg.3298"/>
<evidence type="ECO:0000313" key="2">
    <source>
        <dbReference type="EMBL" id="KIQ58375.1"/>
    </source>
</evidence>
<dbReference type="InterPro" id="IPR054075">
    <property type="entry name" value="Gp53-like_C"/>
</dbReference>
<dbReference type="Pfam" id="PF21882">
    <property type="entry name" value="Gp53-like_C"/>
    <property type="match status" value="1"/>
</dbReference>